<sequence>MNMTEDFRKNIYLDMIAILLVALSHGQYDVGCREATSAEKSEIMSQKIFDEDKEEVFNPTRINRATPYLLARTHTKY</sequence>
<feature type="signal peptide" evidence="1">
    <location>
        <begin position="1"/>
        <end position="26"/>
    </location>
</feature>
<name>A0A9W4GDL8_BLUGR</name>
<dbReference type="AlphaFoldDB" id="A0A9W4GDL8"/>
<accession>A0A9W4GDL8</accession>
<evidence type="ECO:0000256" key="1">
    <source>
        <dbReference type="SAM" id="SignalP"/>
    </source>
</evidence>
<reference evidence="2" key="1">
    <citation type="submission" date="2020-10" db="EMBL/GenBank/DDBJ databases">
        <authorList>
            <person name="Muller C M."/>
        </authorList>
    </citation>
    <scope>NUCLEOTIDE SEQUENCE</scope>
    <source>
        <strain evidence="2">THUN-12</strain>
    </source>
</reference>
<keyword evidence="1" id="KW-0732">Signal</keyword>
<proteinExistence type="predicted"/>
<feature type="chain" id="PRO_5040808653" evidence="1">
    <location>
        <begin position="27"/>
        <end position="77"/>
    </location>
</feature>
<organism evidence="2 3">
    <name type="scientific">Blumeria graminis f. sp. triticale</name>
    <dbReference type="NCBI Taxonomy" id="1689686"/>
    <lineage>
        <taxon>Eukaryota</taxon>
        <taxon>Fungi</taxon>
        <taxon>Dikarya</taxon>
        <taxon>Ascomycota</taxon>
        <taxon>Pezizomycotina</taxon>
        <taxon>Leotiomycetes</taxon>
        <taxon>Erysiphales</taxon>
        <taxon>Erysiphaceae</taxon>
        <taxon>Blumeria</taxon>
    </lineage>
</organism>
<protein>
    <submittedName>
        <fullName evidence="2">BgTH12-01934</fullName>
    </submittedName>
</protein>
<gene>
    <name evidence="2" type="ORF">BGTH12_LOCUS3042</name>
</gene>
<evidence type="ECO:0000313" key="3">
    <source>
        <dbReference type="Proteomes" id="UP000683417"/>
    </source>
</evidence>
<comment type="caution">
    <text evidence="2">The sequence shown here is derived from an EMBL/GenBank/DDBJ whole genome shotgun (WGS) entry which is preliminary data.</text>
</comment>
<dbReference type="EMBL" id="CAJHIT010000005">
    <property type="protein sequence ID" value="CAD6501684.1"/>
    <property type="molecule type" value="Genomic_DNA"/>
</dbReference>
<dbReference type="Proteomes" id="UP000683417">
    <property type="component" value="Unassembled WGS sequence"/>
</dbReference>
<evidence type="ECO:0000313" key="2">
    <source>
        <dbReference type="EMBL" id="CAD6501684.1"/>
    </source>
</evidence>